<dbReference type="EMBL" id="JAHRHJ020000005">
    <property type="protein sequence ID" value="KAH9314893.1"/>
    <property type="molecule type" value="Genomic_DNA"/>
</dbReference>
<dbReference type="Proteomes" id="UP000824469">
    <property type="component" value="Unassembled WGS sequence"/>
</dbReference>
<evidence type="ECO:0000313" key="1">
    <source>
        <dbReference type="EMBL" id="KAH9314893.1"/>
    </source>
</evidence>
<accession>A0AA38G3Z5</accession>
<organism evidence="1 2">
    <name type="scientific">Taxus chinensis</name>
    <name type="common">Chinese yew</name>
    <name type="synonym">Taxus wallichiana var. chinensis</name>
    <dbReference type="NCBI Taxonomy" id="29808"/>
    <lineage>
        <taxon>Eukaryota</taxon>
        <taxon>Viridiplantae</taxon>
        <taxon>Streptophyta</taxon>
        <taxon>Embryophyta</taxon>
        <taxon>Tracheophyta</taxon>
        <taxon>Spermatophyta</taxon>
        <taxon>Pinopsida</taxon>
        <taxon>Pinidae</taxon>
        <taxon>Conifers II</taxon>
        <taxon>Cupressales</taxon>
        <taxon>Taxaceae</taxon>
        <taxon>Taxus</taxon>
    </lineage>
</organism>
<comment type="caution">
    <text evidence="1">The sequence shown here is derived from an EMBL/GenBank/DDBJ whole genome shotgun (WGS) entry which is preliminary data.</text>
</comment>
<keyword evidence="2" id="KW-1185">Reference proteome</keyword>
<dbReference type="AlphaFoldDB" id="A0AA38G3Z5"/>
<reference evidence="1 2" key="1">
    <citation type="journal article" date="2021" name="Nat. Plants">
        <title>The Taxus genome provides insights into paclitaxel biosynthesis.</title>
        <authorList>
            <person name="Xiong X."/>
            <person name="Gou J."/>
            <person name="Liao Q."/>
            <person name="Li Y."/>
            <person name="Zhou Q."/>
            <person name="Bi G."/>
            <person name="Li C."/>
            <person name="Du R."/>
            <person name="Wang X."/>
            <person name="Sun T."/>
            <person name="Guo L."/>
            <person name="Liang H."/>
            <person name="Lu P."/>
            <person name="Wu Y."/>
            <person name="Zhang Z."/>
            <person name="Ro D.K."/>
            <person name="Shang Y."/>
            <person name="Huang S."/>
            <person name="Yan J."/>
        </authorList>
    </citation>
    <scope>NUCLEOTIDE SEQUENCE [LARGE SCALE GENOMIC DNA]</scope>
    <source>
        <strain evidence="1">Ta-2019</strain>
    </source>
</reference>
<evidence type="ECO:0000313" key="2">
    <source>
        <dbReference type="Proteomes" id="UP000824469"/>
    </source>
</evidence>
<gene>
    <name evidence="1" type="ORF">KI387_023520</name>
</gene>
<feature type="non-terminal residue" evidence="1">
    <location>
        <position position="67"/>
    </location>
</feature>
<protein>
    <submittedName>
        <fullName evidence="1">Uncharacterized protein</fullName>
    </submittedName>
</protein>
<name>A0AA38G3Z5_TAXCH</name>
<proteinExistence type="predicted"/>
<sequence>MVKIGVYVVGVVGGVGEEVDEESDVEVGIGKRGGMMDVREVGPGVVDIGMIDVDTMGSRVDDDAIDE</sequence>